<organism evidence="4 5">
    <name type="scientific">Actinophytocola algeriensis</name>
    <dbReference type="NCBI Taxonomy" id="1768010"/>
    <lineage>
        <taxon>Bacteria</taxon>
        <taxon>Bacillati</taxon>
        <taxon>Actinomycetota</taxon>
        <taxon>Actinomycetes</taxon>
        <taxon>Pseudonocardiales</taxon>
        <taxon>Pseudonocardiaceae</taxon>
    </lineage>
</organism>
<proteinExistence type="inferred from homology"/>
<sequence>MAESSFPAGADWARRAEQVIPGGLNSFSRYLGEPYGFARSSGAYVWDFDGNRYVDYHAAFGAIVLGHNDPDVDRAVAGALNPVDLVGIGITRPEVELAELVCAAIPSADQMICCTSGSEATFHAVRLSRAVTGRDLIVKVQGGYHGWHDAVARNVISPPELAYGMDPMSAGILPENLSSTLIAEFNDLTSLEELYTRHQDRIAAVIVEPIPHNVGALLPNPGHLEGLRKLTEAQGSLLIFDEVITGFRHALGGWQEISGVTPDLTSFGKAMGNGHPIAGLAGKAEHLRHFNSAGGSVLLAGTFTGHPTGCAAAVATITKLRDAEVFAHTAALGQRMRDGLTGIVDELGVPAQVRGYGSVFCLYFLEGEINGYRDLMRNDDVRYREFHRRMTDRGFLMLPMSLKRNHISFAHTEEDVDRTLDAAREVLRTLP</sequence>
<dbReference type="Gene3D" id="3.90.1150.10">
    <property type="entry name" value="Aspartate Aminotransferase, domain 1"/>
    <property type="match status" value="1"/>
</dbReference>
<dbReference type="GO" id="GO:0030170">
    <property type="term" value="F:pyridoxal phosphate binding"/>
    <property type="evidence" value="ECO:0007669"/>
    <property type="project" value="InterPro"/>
</dbReference>
<evidence type="ECO:0000313" key="5">
    <source>
        <dbReference type="Proteomes" id="UP000520767"/>
    </source>
</evidence>
<comment type="cofactor">
    <cofactor evidence="1">
        <name>pyridoxal 5'-phosphate</name>
        <dbReference type="ChEBI" id="CHEBI:597326"/>
    </cofactor>
</comment>
<dbReference type="CDD" id="cd00610">
    <property type="entry name" value="OAT_like"/>
    <property type="match status" value="1"/>
</dbReference>
<dbReference type="PANTHER" id="PTHR43713:SF3">
    <property type="entry name" value="GLUTAMATE-1-SEMIALDEHYDE 2,1-AMINOMUTASE 1, CHLOROPLASTIC-RELATED"/>
    <property type="match status" value="1"/>
</dbReference>
<evidence type="ECO:0000256" key="2">
    <source>
        <dbReference type="ARBA" id="ARBA00022898"/>
    </source>
</evidence>
<dbReference type="Gene3D" id="3.40.640.10">
    <property type="entry name" value="Type I PLP-dependent aspartate aminotransferase-like (Major domain)"/>
    <property type="match status" value="1"/>
</dbReference>
<dbReference type="AlphaFoldDB" id="A0A7W7QAC2"/>
<keyword evidence="2 3" id="KW-0663">Pyridoxal phosphate</keyword>
<comment type="similarity">
    <text evidence="3">Belongs to the class-III pyridoxal-phosphate-dependent aminotransferase family.</text>
</comment>
<dbReference type="PANTHER" id="PTHR43713">
    <property type="entry name" value="GLUTAMATE-1-SEMIALDEHYDE 2,1-AMINOMUTASE"/>
    <property type="match status" value="1"/>
</dbReference>
<dbReference type="EMBL" id="JACHJQ010000006">
    <property type="protein sequence ID" value="MBB4909962.1"/>
    <property type="molecule type" value="Genomic_DNA"/>
</dbReference>
<evidence type="ECO:0000256" key="1">
    <source>
        <dbReference type="ARBA" id="ARBA00001933"/>
    </source>
</evidence>
<reference evidence="4 5" key="1">
    <citation type="submission" date="2020-08" db="EMBL/GenBank/DDBJ databases">
        <title>Genomic Encyclopedia of Type Strains, Phase III (KMG-III): the genomes of soil and plant-associated and newly described type strains.</title>
        <authorList>
            <person name="Whitman W."/>
        </authorList>
    </citation>
    <scope>NUCLEOTIDE SEQUENCE [LARGE SCALE GENOMIC DNA]</scope>
    <source>
        <strain evidence="4 5">CECT 8960</strain>
    </source>
</reference>
<dbReference type="SUPFAM" id="SSF53383">
    <property type="entry name" value="PLP-dependent transferases"/>
    <property type="match status" value="1"/>
</dbReference>
<accession>A0A7W7QAC2</accession>
<evidence type="ECO:0000313" key="4">
    <source>
        <dbReference type="EMBL" id="MBB4909962.1"/>
    </source>
</evidence>
<dbReference type="EC" id="5.4.3.8" evidence="4"/>
<dbReference type="Proteomes" id="UP000520767">
    <property type="component" value="Unassembled WGS sequence"/>
</dbReference>
<evidence type="ECO:0000256" key="3">
    <source>
        <dbReference type="RuleBase" id="RU003560"/>
    </source>
</evidence>
<keyword evidence="5" id="KW-1185">Reference proteome</keyword>
<protein>
    <submittedName>
        <fullName evidence="4">Glutamate-1-semialdehyde 2,1-aminomutase</fullName>
        <ecNumber evidence="4">5.4.3.8</ecNumber>
    </submittedName>
</protein>
<dbReference type="InterPro" id="IPR015422">
    <property type="entry name" value="PyrdxlP-dep_Trfase_small"/>
</dbReference>
<dbReference type="InterPro" id="IPR049704">
    <property type="entry name" value="Aminotrans_3_PPA_site"/>
</dbReference>
<dbReference type="RefSeq" id="WP_184814002.1">
    <property type="nucleotide sequence ID" value="NZ_JACHJQ010000006.1"/>
</dbReference>
<keyword evidence="4" id="KW-0413">Isomerase</keyword>
<dbReference type="InterPro" id="IPR015424">
    <property type="entry name" value="PyrdxlP-dep_Trfase"/>
</dbReference>
<comment type="caution">
    <text evidence="4">The sequence shown here is derived from an EMBL/GenBank/DDBJ whole genome shotgun (WGS) entry which is preliminary data.</text>
</comment>
<name>A0A7W7QAC2_9PSEU</name>
<dbReference type="PROSITE" id="PS00600">
    <property type="entry name" value="AA_TRANSFER_CLASS_3"/>
    <property type="match status" value="1"/>
</dbReference>
<dbReference type="GO" id="GO:0008483">
    <property type="term" value="F:transaminase activity"/>
    <property type="evidence" value="ECO:0007669"/>
    <property type="project" value="InterPro"/>
</dbReference>
<dbReference type="Pfam" id="PF00202">
    <property type="entry name" value="Aminotran_3"/>
    <property type="match status" value="1"/>
</dbReference>
<gene>
    <name evidence="4" type="ORF">FHR82_006220</name>
</gene>
<dbReference type="InterPro" id="IPR005814">
    <property type="entry name" value="Aminotrans_3"/>
</dbReference>
<dbReference type="GO" id="GO:0042286">
    <property type="term" value="F:glutamate-1-semialdehyde 2,1-aminomutase activity"/>
    <property type="evidence" value="ECO:0007669"/>
    <property type="project" value="UniProtKB-EC"/>
</dbReference>
<dbReference type="InterPro" id="IPR015421">
    <property type="entry name" value="PyrdxlP-dep_Trfase_major"/>
</dbReference>